<keyword evidence="4" id="KW-1185">Reference proteome</keyword>
<name>A0A4R4Y161_9PSEU</name>
<sequence length="190" mass="21538">MTDEEIPEPQALEPDDATSDQQDELHAILTEVIQRLRATETKVQDLERAFGEVMQEETRKRSEPAPWVWVPPPATTNDPRTNVRAFVEFYNLTYFGAGRAQRIPECWEQHPGLAMEIATLAAAWRAANLGRSAHPRDAQSWHHHWRPGAIDRMVRDWTHPSCLDGDHRPAGADSRVDRFTAAEHTDTTAG</sequence>
<feature type="coiled-coil region" evidence="1">
    <location>
        <begin position="29"/>
        <end position="56"/>
    </location>
</feature>
<evidence type="ECO:0008006" key="5">
    <source>
        <dbReference type="Google" id="ProtNLM"/>
    </source>
</evidence>
<gene>
    <name evidence="3" type="ORF">E1288_39970</name>
</gene>
<dbReference type="EMBL" id="SMKW01000092">
    <property type="protein sequence ID" value="TDD37783.1"/>
    <property type="molecule type" value="Genomic_DNA"/>
</dbReference>
<evidence type="ECO:0000256" key="1">
    <source>
        <dbReference type="SAM" id="Coils"/>
    </source>
</evidence>
<accession>A0A4R4Y161</accession>
<dbReference type="Proteomes" id="UP000294947">
    <property type="component" value="Unassembled WGS sequence"/>
</dbReference>
<reference evidence="3 4" key="1">
    <citation type="submission" date="2019-03" db="EMBL/GenBank/DDBJ databases">
        <title>Draft genome sequences of novel Actinobacteria.</title>
        <authorList>
            <person name="Sahin N."/>
            <person name="Ay H."/>
            <person name="Saygin H."/>
        </authorList>
    </citation>
    <scope>NUCLEOTIDE SEQUENCE [LARGE SCALE GENOMIC DNA]</scope>
    <source>
        <strain evidence="3 4">7K502</strain>
    </source>
</reference>
<dbReference type="RefSeq" id="WP_132493885.1">
    <property type="nucleotide sequence ID" value="NZ_SMKW01000092.1"/>
</dbReference>
<dbReference type="AlphaFoldDB" id="A0A4R4Y161"/>
<dbReference type="OrthoDB" id="3535759at2"/>
<organism evidence="3 4">
    <name type="scientific">Saccharopolyspora elongata</name>
    <dbReference type="NCBI Taxonomy" id="2530387"/>
    <lineage>
        <taxon>Bacteria</taxon>
        <taxon>Bacillati</taxon>
        <taxon>Actinomycetota</taxon>
        <taxon>Actinomycetes</taxon>
        <taxon>Pseudonocardiales</taxon>
        <taxon>Pseudonocardiaceae</taxon>
        <taxon>Saccharopolyspora</taxon>
    </lineage>
</organism>
<evidence type="ECO:0000256" key="2">
    <source>
        <dbReference type="SAM" id="MobiDB-lite"/>
    </source>
</evidence>
<proteinExistence type="predicted"/>
<protein>
    <recommendedName>
        <fullName evidence="5">DUF4913 domain-containing protein</fullName>
    </recommendedName>
</protein>
<comment type="caution">
    <text evidence="3">The sequence shown here is derived from an EMBL/GenBank/DDBJ whole genome shotgun (WGS) entry which is preliminary data.</text>
</comment>
<evidence type="ECO:0000313" key="3">
    <source>
        <dbReference type="EMBL" id="TDD37783.1"/>
    </source>
</evidence>
<keyword evidence="1" id="KW-0175">Coiled coil</keyword>
<feature type="region of interest" description="Disordered" evidence="2">
    <location>
        <begin position="1"/>
        <end position="22"/>
    </location>
</feature>
<evidence type="ECO:0000313" key="4">
    <source>
        <dbReference type="Proteomes" id="UP000294947"/>
    </source>
</evidence>